<evidence type="ECO:0000256" key="1">
    <source>
        <dbReference type="SAM" id="Phobius"/>
    </source>
</evidence>
<name>A0A1X9MDI9_9BACI</name>
<dbReference type="KEGG" id="bkw:BkAM31D_17545"/>
<protein>
    <submittedName>
        <fullName evidence="2">Uncharacterized protein</fullName>
    </submittedName>
</protein>
<dbReference type="EMBL" id="CP020814">
    <property type="protein sequence ID" value="ARK31498.1"/>
    <property type="molecule type" value="Genomic_DNA"/>
</dbReference>
<dbReference type="Proteomes" id="UP000193006">
    <property type="component" value="Chromosome"/>
</dbReference>
<proteinExistence type="predicted"/>
<evidence type="ECO:0000313" key="2">
    <source>
        <dbReference type="EMBL" id="ARK31498.1"/>
    </source>
</evidence>
<keyword evidence="1" id="KW-0472">Membrane</keyword>
<gene>
    <name evidence="2" type="ORF">BkAM31D_17545</name>
</gene>
<feature type="transmembrane region" description="Helical" evidence="1">
    <location>
        <begin position="46"/>
        <end position="63"/>
    </location>
</feature>
<keyword evidence="3" id="KW-1185">Reference proteome</keyword>
<evidence type="ECO:0000313" key="3">
    <source>
        <dbReference type="Proteomes" id="UP000193006"/>
    </source>
</evidence>
<accession>A0A1X9MDI9</accession>
<feature type="transmembrane region" description="Helical" evidence="1">
    <location>
        <begin position="20"/>
        <end position="40"/>
    </location>
</feature>
<dbReference type="STRING" id="199441.BkAM31D_17545"/>
<sequence length="70" mass="7537">MAPSKTDLIGSEQVQTKQAVIGILIFAIVTILSYSLLYAILNIGEGLSVIIALVLGGVVEFAYRKRTKNN</sequence>
<organism evidence="2 3">
    <name type="scientific">Halalkalibacter krulwichiae</name>
    <dbReference type="NCBI Taxonomy" id="199441"/>
    <lineage>
        <taxon>Bacteria</taxon>
        <taxon>Bacillati</taxon>
        <taxon>Bacillota</taxon>
        <taxon>Bacilli</taxon>
        <taxon>Bacillales</taxon>
        <taxon>Bacillaceae</taxon>
        <taxon>Halalkalibacter</taxon>
    </lineage>
</organism>
<keyword evidence="1" id="KW-0812">Transmembrane</keyword>
<reference evidence="2 3" key="1">
    <citation type="submission" date="2017-04" db="EMBL/GenBank/DDBJ databases">
        <title>Bacillus krulwichiae AM31D Genome sequencing and assembly.</title>
        <authorList>
            <person name="Krulwich T.A."/>
            <person name="Anastor L."/>
            <person name="Ehrlich R."/>
            <person name="Ehrlich G.D."/>
            <person name="Janto B."/>
        </authorList>
    </citation>
    <scope>NUCLEOTIDE SEQUENCE [LARGE SCALE GENOMIC DNA]</scope>
    <source>
        <strain evidence="2 3">AM31D</strain>
    </source>
</reference>
<keyword evidence="1" id="KW-1133">Transmembrane helix</keyword>
<dbReference type="AlphaFoldDB" id="A0A1X9MDI9"/>